<dbReference type="InterPro" id="IPR011010">
    <property type="entry name" value="DNA_brk_join_enz"/>
</dbReference>
<dbReference type="EMBL" id="CM004476">
    <property type="protein sequence ID" value="OCT76959.1"/>
    <property type="molecule type" value="Genomic_DNA"/>
</dbReference>
<dbReference type="Gene3D" id="3.40.50.1110">
    <property type="entry name" value="SGNH hydrolase"/>
    <property type="match status" value="1"/>
</dbReference>
<dbReference type="Proteomes" id="UP000694892">
    <property type="component" value="Chromosome 6L"/>
</dbReference>
<dbReference type="SUPFAM" id="SSF56349">
    <property type="entry name" value="DNA breaking-rejoining enzymes"/>
    <property type="match status" value="1"/>
</dbReference>
<evidence type="ECO:0000313" key="3">
    <source>
        <dbReference type="Proteomes" id="UP000694892"/>
    </source>
</evidence>
<protein>
    <recommendedName>
        <fullName evidence="4">SGNH hydrolase-type esterase domain-containing protein</fullName>
    </recommendedName>
</protein>
<evidence type="ECO:0000313" key="2">
    <source>
        <dbReference type="EMBL" id="OCT76959.1"/>
    </source>
</evidence>
<reference evidence="3" key="1">
    <citation type="journal article" date="2016" name="Nature">
        <title>Genome evolution in the allotetraploid frog Xenopus laevis.</title>
        <authorList>
            <person name="Session A.M."/>
            <person name="Uno Y."/>
            <person name="Kwon T."/>
            <person name="Chapman J.A."/>
            <person name="Toyoda A."/>
            <person name="Takahashi S."/>
            <person name="Fukui A."/>
            <person name="Hikosaka A."/>
            <person name="Suzuki A."/>
            <person name="Kondo M."/>
            <person name="van Heeringen S.J."/>
            <person name="Quigley I."/>
            <person name="Heinz S."/>
            <person name="Ogino H."/>
            <person name="Ochi H."/>
            <person name="Hellsten U."/>
            <person name="Lyons J.B."/>
            <person name="Simakov O."/>
            <person name="Putnam N."/>
            <person name="Stites J."/>
            <person name="Kuroki Y."/>
            <person name="Tanaka T."/>
            <person name="Michiue T."/>
            <person name="Watanabe M."/>
            <person name="Bogdanovic O."/>
            <person name="Lister R."/>
            <person name="Georgiou G."/>
            <person name="Paranjpe S.S."/>
            <person name="van Kruijsbergen I."/>
            <person name="Shu S."/>
            <person name="Carlson J."/>
            <person name="Kinoshita T."/>
            <person name="Ohta Y."/>
            <person name="Mawaribuchi S."/>
            <person name="Jenkins J."/>
            <person name="Grimwood J."/>
            <person name="Schmutz J."/>
            <person name="Mitros T."/>
            <person name="Mozaffari S.V."/>
            <person name="Suzuki Y."/>
            <person name="Haramoto Y."/>
            <person name="Yamamoto T.S."/>
            <person name="Takagi C."/>
            <person name="Heald R."/>
            <person name="Miller K."/>
            <person name="Haudenschild C."/>
            <person name="Kitzman J."/>
            <person name="Nakayama T."/>
            <person name="Izutsu Y."/>
            <person name="Robert J."/>
            <person name="Fortriede J."/>
            <person name="Burns K."/>
            <person name="Lotay V."/>
            <person name="Karimi K."/>
            <person name="Yasuoka Y."/>
            <person name="Dichmann D.S."/>
            <person name="Flajnik M.F."/>
            <person name="Houston D.W."/>
            <person name="Shendure J."/>
            <person name="DuPasquier L."/>
            <person name="Vize P.D."/>
            <person name="Zorn A.M."/>
            <person name="Ito M."/>
            <person name="Marcotte E.M."/>
            <person name="Wallingford J.B."/>
            <person name="Ito Y."/>
            <person name="Asashima M."/>
            <person name="Ueno N."/>
            <person name="Matsuda Y."/>
            <person name="Veenstra G.J."/>
            <person name="Fujiyama A."/>
            <person name="Harland R.M."/>
            <person name="Taira M."/>
            <person name="Rokhsar D.S."/>
        </authorList>
    </citation>
    <scope>NUCLEOTIDE SEQUENCE [LARGE SCALE GENOMIC DNA]</scope>
    <source>
        <strain evidence="3">J</strain>
    </source>
</reference>
<name>A0A974CP22_XENLA</name>
<organism evidence="2 3">
    <name type="scientific">Xenopus laevis</name>
    <name type="common">African clawed frog</name>
    <dbReference type="NCBI Taxonomy" id="8355"/>
    <lineage>
        <taxon>Eukaryota</taxon>
        <taxon>Metazoa</taxon>
        <taxon>Chordata</taxon>
        <taxon>Craniata</taxon>
        <taxon>Vertebrata</taxon>
        <taxon>Euteleostomi</taxon>
        <taxon>Amphibia</taxon>
        <taxon>Batrachia</taxon>
        <taxon>Anura</taxon>
        <taxon>Pipoidea</taxon>
        <taxon>Pipidae</taxon>
        <taxon>Xenopodinae</taxon>
        <taxon>Xenopus</taxon>
        <taxon>Xenopus</taxon>
    </lineage>
</organism>
<dbReference type="PANTHER" id="PTHR34605:SF8">
    <property type="entry name" value="FILAGGRIN-2-LIKE ISOFORM X1"/>
    <property type="match status" value="1"/>
</dbReference>
<dbReference type="OMA" id="IMHRICF"/>
<sequence length="323" mass="37071">MDFTKTYIVKQILKGLTRKNKSVDTRKPITIELLNELINVLPEVAVNAYECILFRALFILAFFAALRRVCSHQAKSHRSIFLHQDGKFVSRYQFASMQKMCLLKLAIPTEGFKTHSFRIGAALQAALLGFNENTIKTIGRWESARYKLAGSRSYGVNLSLDCQKYKILWMGIRGLRWNDLISVLLQMLVRWGYPDVVHIHLGGNDIGKDRTVDLINQMKRDLSQIRAMMEDVISIWSEIVPRLVWFSPEKKLLEKCRRKVNHCVSKFAKTLNIIVFRHFDLEPIEIDLTEFTCQTYDISNNGLQTALEKALFIGGVSTAVRGL</sequence>
<dbReference type="Gene3D" id="1.10.443.10">
    <property type="entry name" value="Intergrase catalytic core"/>
    <property type="match status" value="1"/>
</dbReference>
<evidence type="ECO:0000256" key="1">
    <source>
        <dbReference type="ARBA" id="ARBA00023172"/>
    </source>
</evidence>
<gene>
    <name evidence="2" type="ORF">XELAEV_18032163mg</name>
</gene>
<evidence type="ECO:0008006" key="4">
    <source>
        <dbReference type="Google" id="ProtNLM"/>
    </source>
</evidence>
<dbReference type="GO" id="GO:0003677">
    <property type="term" value="F:DNA binding"/>
    <property type="evidence" value="ECO:0007669"/>
    <property type="project" value="InterPro"/>
</dbReference>
<dbReference type="InterPro" id="IPR013762">
    <property type="entry name" value="Integrase-like_cat_sf"/>
</dbReference>
<dbReference type="InterPro" id="IPR036514">
    <property type="entry name" value="SGNH_hydro_sf"/>
</dbReference>
<dbReference type="GO" id="GO:0015074">
    <property type="term" value="P:DNA integration"/>
    <property type="evidence" value="ECO:0007669"/>
    <property type="project" value="InterPro"/>
</dbReference>
<dbReference type="AlphaFoldDB" id="A0A974CP22"/>
<dbReference type="GO" id="GO:0006310">
    <property type="term" value="P:DNA recombination"/>
    <property type="evidence" value="ECO:0007669"/>
    <property type="project" value="UniProtKB-KW"/>
</dbReference>
<accession>A0A974CP22</accession>
<dbReference type="SUPFAM" id="SSF52266">
    <property type="entry name" value="SGNH hydrolase"/>
    <property type="match status" value="1"/>
</dbReference>
<proteinExistence type="predicted"/>
<keyword evidence="1" id="KW-0233">DNA recombination</keyword>
<dbReference type="PANTHER" id="PTHR34605">
    <property type="entry name" value="PHAGE_INTEGRASE DOMAIN-CONTAINING PROTEIN"/>
    <property type="match status" value="1"/>
</dbReference>
<dbReference type="InterPro" id="IPR052925">
    <property type="entry name" value="Phage_Integrase-like_Recomb"/>
</dbReference>